<evidence type="ECO:0008006" key="3">
    <source>
        <dbReference type="Google" id="ProtNLM"/>
    </source>
</evidence>
<organism evidence="1 2">
    <name type="scientific">Candidatus Enterococcus testudinis</name>
    <dbReference type="NCBI Taxonomy" id="1834191"/>
    <lineage>
        <taxon>Bacteria</taxon>
        <taxon>Bacillati</taxon>
        <taxon>Bacillota</taxon>
        <taxon>Bacilli</taxon>
        <taxon>Lactobacillales</taxon>
        <taxon>Enterococcaceae</taxon>
        <taxon>Enterococcus</taxon>
    </lineage>
</organism>
<dbReference type="PANTHER" id="PTHR43649">
    <property type="entry name" value="ARABINOSE-BINDING PROTEIN-RELATED"/>
    <property type="match status" value="1"/>
</dbReference>
<keyword evidence="2" id="KW-1185">Reference proteome</keyword>
<protein>
    <recommendedName>
        <fullName evidence="3">Extracellular solute-binding protein</fullName>
    </recommendedName>
</protein>
<evidence type="ECO:0000313" key="1">
    <source>
        <dbReference type="EMBL" id="OTN77918.1"/>
    </source>
</evidence>
<dbReference type="PANTHER" id="PTHR43649:SF12">
    <property type="entry name" value="DIACETYLCHITOBIOSE BINDING PROTEIN DASA"/>
    <property type="match status" value="1"/>
</dbReference>
<name>A0A242AA63_9ENTE</name>
<dbReference type="CDD" id="cd13581">
    <property type="entry name" value="PBP2_AlgQ_like_2"/>
    <property type="match status" value="1"/>
</dbReference>
<reference evidence="1 2" key="1">
    <citation type="submission" date="2017-05" db="EMBL/GenBank/DDBJ databases">
        <title>The Genome Sequence of Enterococcus sp. 8G7_MSG3316.</title>
        <authorList>
            <consortium name="The Broad Institute Genomics Platform"/>
            <consortium name="The Broad Institute Genomic Center for Infectious Diseases"/>
            <person name="Earl A."/>
            <person name="Manson A."/>
            <person name="Schwartman J."/>
            <person name="Gilmore M."/>
            <person name="Abouelleil A."/>
            <person name="Cao P."/>
            <person name="Chapman S."/>
            <person name="Cusick C."/>
            <person name="Shea T."/>
            <person name="Young S."/>
            <person name="Neafsey D."/>
            <person name="Nusbaum C."/>
            <person name="Birren B."/>
        </authorList>
    </citation>
    <scope>NUCLEOTIDE SEQUENCE [LARGE SCALE GENOMIC DNA]</scope>
    <source>
        <strain evidence="1 2">8G7_MSG3316</strain>
    </source>
</reference>
<dbReference type="AlphaFoldDB" id="A0A242AA63"/>
<dbReference type="Proteomes" id="UP000195043">
    <property type="component" value="Unassembled WGS sequence"/>
</dbReference>
<dbReference type="SUPFAM" id="SSF53850">
    <property type="entry name" value="Periplasmic binding protein-like II"/>
    <property type="match status" value="1"/>
</dbReference>
<dbReference type="InterPro" id="IPR050490">
    <property type="entry name" value="Bact_solute-bd_prot1"/>
</dbReference>
<dbReference type="Gene3D" id="3.40.190.10">
    <property type="entry name" value="Periplasmic binding protein-like II"/>
    <property type="match status" value="2"/>
</dbReference>
<comment type="caution">
    <text evidence="1">The sequence shown here is derived from an EMBL/GenBank/DDBJ whole genome shotgun (WGS) entry which is preliminary data.</text>
</comment>
<evidence type="ECO:0000313" key="2">
    <source>
        <dbReference type="Proteomes" id="UP000195043"/>
    </source>
</evidence>
<dbReference type="STRING" id="1834191.A5886_003019"/>
<accession>A0A242AA63</accession>
<proteinExistence type="predicted"/>
<sequence>MYGLYQEVIKIKKIFKGEKQMKRNARMITTLVTGSLLLAGCGGGSKDSAKSSPDYELADISFPLAENVTLKMMSQSAALAPNDPNEKLIFQRIEEDTNVHIDWTNYKADFAEKRNLDIASGDLPDAIFNAGAGDYDLLNWAESGVILPVEDLIDQYMPNLKKIFDEYPEYRQLSTAPDGHIYSFPWIEELGEGKESIHTVNDMAWINVEWLDNLGLDMPTTTEELMTVLEAFKTEDPNGNGEADEIPFSFINDGGNEDLKMLFAAFGEGDNDDHLIVDNNGNVQFTADKDGYKEAITYFNEMYQKGLIDNEAFEQDWNTYVAKGKEQKYGVYFTWDKTNVTGDNDQYDVLPVLAGPDGRKHVTRTNGVGFSRDRFVITSANKNLELTAKWVDKMYEPLQSVQNNWGTYGDTEQANIFELKDGMLHHLPLDGVAPGELRQKTEAAGPLAVLNTYYGTVTTMPDDAQWRLDLMHATYLPYINNENIYPKVFMEKDQTDRLAKIETDMWDYIYRKRAEWITNGNIDDEWSDYLAELSRVGIGEWLEIKQTGYDNFIKGTE</sequence>
<gene>
    <name evidence="1" type="ORF">A5886_003019</name>
</gene>
<dbReference type="EMBL" id="NGKU01000001">
    <property type="protein sequence ID" value="OTN77918.1"/>
    <property type="molecule type" value="Genomic_DNA"/>
</dbReference>